<evidence type="ECO:0000259" key="5">
    <source>
        <dbReference type="PROSITE" id="PS50949"/>
    </source>
</evidence>
<proteinExistence type="predicted"/>
<name>A0A8J3LKI6_9ACTN</name>
<evidence type="ECO:0000256" key="2">
    <source>
        <dbReference type="ARBA" id="ARBA00023125"/>
    </source>
</evidence>
<reference evidence="6" key="1">
    <citation type="submission" date="2021-01" db="EMBL/GenBank/DDBJ databases">
        <title>Whole genome shotgun sequence of Planosporangium flavigriseum NBRC 105377.</title>
        <authorList>
            <person name="Komaki H."/>
            <person name="Tamura T."/>
        </authorList>
    </citation>
    <scope>NUCLEOTIDE SEQUENCE</scope>
    <source>
        <strain evidence="6">NBRC 105377</strain>
    </source>
</reference>
<gene>
    <name evidence="6" type="ORF">Pfl04_32920</name>
</gene>
<dbReference type="GO" id="GO:0003700">
    <property type="term" value="F:DNA-binding transcription factor activity"/>
    <property type="evidence" value="ECO:0007669"/>
    <property type="project" value="InterPro"/>
</dbReference>
<dbReference type="EMBL" id="BONU01000023">
    <property type="protein sequence ID" value="GIG74888.1"/>
    <property type="molecule type" value="Genomic_DNA"/>
</dbReference>
<keyword evidence="1" id="KW-0805">Transcription regulation</keyword>
<keyword evidence="2" id="KW-0238">DNA-binding</keyword>
<dbReference type="InterPro" id="IPR036390">
    <property type="entry name" value="WH_DNA-bd_sf"/>
</dbReference>
<accession>A0A8J3LKI6</accession>
<dbReference type="CDD" id="cd07377">
    <property type="entry name" value="WHTH_GntR"/>
    <property type="match status" value="1"/>
</dbReference>
<dbReference type="Proteomes" id="UP000653674">
    <property type="component" value="Unassembled WGS sequence"/>
</dbReference>
<dbReference type="PANTHER" id="PTHR43537:SF24">
    <property type="entry name" value="GLUCONATE OPERON TRANSCRIPTIONAL REPRESSOR"/>
    <property type="match status" value="1"/>
</dbReference>
<feature type="domain" description="HTH gntR-type" evidence="5">
    <location>
        <begin position="27"/>
        <end position="95"/>
    </location>
</feature>
<evidence type="ECO:0000256" key="1">
    <source>
        <dbReference type="ARBA" id="ARBA00023015"/>
    </source>
</evidence>
<organism evidence="6 7">
    <name type="scientific">Planosporangium flavigriseum</name>
    <dbReference type="NCBI Taxonomy" id="373681"/>
    <lineage>
        <taxon>Bacteria</taxon>
        <taxon>Bacillati</taxon>
        <taxon>Actinomycetota</taxon>
        <taxon>Actinomycetes</taxon>
        <taxon>Micromonosporales</taxon>
        <taxon>Micromonosporaceae</taxon>
        <taxon>Planosporangium</taxon>
    </lineage>
</organism>
<dbReference type="Pfam" id="PF00392">
    <property type="entry name" value="GntR"/>
    <property type="match status" value="1"/>
</dbReference>
<dbReference type="Gene3D" id="1.10.10.10">
    <property type="entry name" value="Winged helix-like DNA-binding domain superfamily/Winged helix DNA-binding domain"/>
    <property type="match status" value="1"/>
</dbReference>
<dbReference type="RefSeq" id="WP_168078868.1">
    <property type="nucleotide sequence ID" value="NZ_BAAAQJ010000006.1"/>
</dbReference>
<dbReference type="SMART" id="SM00345">
    <property type="entry name" value="HTH_GNTR"/>
    <property type="match status" value="1"/>
</dbReference>
<dbReference type="GO" id="GO:0003677">
    <property type="term" value="F:DNA binding"/>
    <property type="evidence" value="ECO:0007669"/>
    <property type="project" value="UniProtKB-KW"/>
</dbReference>
<sequence length="103" mass="11543">MTGRHPTRSSSSIQVKPQKPQRVRQSDRQDRRIEADLRRRIQEGEWPPGGRLPTYQELADEYGVSLQPVRQALTRLESAGVVVLRMGGRPLVADRGQEPGASS</sequence>
<dbReference type="PRINTS" id="PR00035">
    <property type="entry name" value="HTHGNTR"/>
</dbReference>
<dbReference type="PANTHER" id="PTHR43537">
    <property type="entry name" value="TRANSCRIPTIONAL REGULATOR, GNTR FAMILY"/>
    <property type="match status" value="1"/>
</dbReference>
<dbReference type="InterPro" id="IPR036388">
    <property type="entry name" value="WH-like_DNA-bd_sf"/>
</dbReference>
<feature type="region of interest" description="Disordered" evidence="4">
    <location>
        <begin position="1"/>
        <end position="32"/>
    </location>
</feature>
<dbReference type="SUPFAM" id="SSF46785">
    <property type="entry name" value="Winged helix' DNA-binding domain"/>
    <property type="match status" value="1"/>
</dbReference>
<keyword evidence="3" id="KW-0804">Transcription</keyword>
<evidence type="ECO:0000313" key="7">
    <source>
        <dbReference type="Proteomes" id="UP000653674"/>
    </source>
</evidence>
<protein>
    <recommendedName>
        <fullName evidence="5">HTH gntR-type domain-containing protein</fullName>
    </recommendedName>
</protein>
<dbReference type="PROSITE" id="PS50949">
    <property type="entry name" value="HTH_GNTR"/>
    <property type="match status" value="1"/>
</dbReference>
<comment type="caution">
    <text evidence="6">The sequence shown here is derived from an EMBL/GenBank/DDBJ whole genome shotgun (WGS) entry which is preliminary data.</text>
</comment>
<keyword evidence="7" id="KW-1185">Reference proteome</keyword>
<evidence type="ECO:0000313" key="6">
    <source>
        <dbReference type="EMBL" id="GIG74888.1"/>
    </source>
</evidence>
<evidence type="ECO:0000256" key="3">
    <source>
        <dbReference type="ARBA" id="ARBA00023163"/>
    </source>
</evidence>
<dbReference type="InterPro" id="IPR000524">
    <property type="entry name" value="Tscrpt_reg_HTH_GntR"/>
</dbReference>
<dbReference type="AlphaFoldDB" id="A0A8J3LKI6"/>
<evidence type="ECO:0000256" key="4">
    <source>
        <dbReference type="SAM" id="MobiDB-lite"/>
    </source>
</evidence>